<evidence type="ECO:0000313" key="7">
    <source>
        <dbReference type="EMBL" id="CUU06408.1"/>
    </source>
</evidence>
<dbReference type="PANTHER" id="PTHR24422">
    <property type="entry name" value="CHEMOTAXIS PROTEIN METHYLTRANSFERASE"/>
    <property type="match status" value="1"/>
</dbReference>
<evidence type="ECO:0000256" key="5">
    <source>
        <dbReference type="ARBA" id="ARBA00022691"/>
    </source>
</evidence>
<dbReference type="Pfam" id="PF03705">
    <property type="entry name" value="CheR_N"/>
    <property type="match status" value="1"/>
</dbReference>
<dbReference type="SUPFAM" id="SSF47757">
    <property type="entry name" value="Chemotaxis receptor methyltransferase CheR, N-terminal domain"/>
    <property type="match status" value="1"/>
</dbReference>
<evidence type="ECO:0000313" key="8">
    <source>
        <dbReference type="Proteomes" id="UP000320623"/>
    </source>
</evidence>
<reference evidence="8" key="1">
    <citation type="submission" date="2015-11" db="EMBL/GenBank/DDBJ databases">
        <authorList>
            <person name="Varghese N."/>
        </authorList>
    </citation>
    <scope>NUCLEOTIDE SEQUENCE [LARGE SCALE GENOMIC DNA]</scope>
</reference>
<dbReference type="InterPro" id="IPR029063">
    <property type="entry name" value="SAM-dependent_MTases_sf"/>
</dbReference>
<dbReference type="InterPro" id="IPR022642">
    <property type="entry name" value="CheR_C"/>
</dbReference>
<dbReference type="PANTHER" id="PTHR24422:SF10">
    <property type="entry name" value="CHEMOTAXIS PROTEIN METHYLTRANSFERASE 2"/>
    <property type="match status" value="1"/>
</dbReference>
<dbReference type="STRING" id="1643428.GCA_001442855_01471"/>
<evidence type="ECO:0000256" key="1">
    <source>
        <dbReference type="ARBA" id="ARBA00001541"/>
    </source>
</evidence>
<dbReference type="OrthoDB" id="9816309at2"/>
<proteinExistence type="predicted"/>
<dbReference type="GO" id="GO:0008983">
    <property type="term" value="F:protein-glutamate O-methyltransferase activity"/>
    <property type="evidence" value="ECO:0007669"/>
    <property type="project" value="UniProtKB-EC"/>
</dbReference>
<evidence type="ECO:0000259" key="6">
    <source>
        <dbReference type="PROSITE" id="PS50123"/>
    </source>
</evidence>
<keyword evidence="8" id="KW-1185">Reference proteome</keyword>
<comment type="catalytic activity">
    <reaction evidence="1">
        <text>L-glutamyl-[protein] + S-adenosyl-L-methionine = [protein]-L-glutamate 5-O-methyl ester + S-adenosyl-L-homocysteine</text>
        <dbReference type="Rhea" id="RHEA:24452"/>
        <dbReference type="Rhea" id="RHEA-COMP:10208"/>
        <dbReference type="Rhea" id="RHEA-COMP:10311"/>
        <dbReference type="ChEBI" id="CHEBI:29973"/>
        <dbReference type="ChEBI" id="CHEBI:57856"/>
        <dbReference type="ChEBI" id="CHEBI:59789"/>
        <dbReference type="ChEBI" id="CHEBI:82795"/>
        <dbReference type="EC" id="2.1.1.80"/>
    </reaction>
</comment>
<evidence type="ECO:0000256" key="4">
    <source>
        <dbReference type="ARBA" id="ARBA00022679"/>
    </source>
</evidence>
<keyword evidence="5" id="KW-0949">S-adenosyl-L-methionine</keyword>
<evidence type="ECO:0000256" key="2">
    <source>
        <dbReference type="ARBA" id="ARBA00012534"/>
    </source>
</evidence>
<dbReference type="PROSITE" id="PS50123">
    <property type="entry name" value="CHER"/>
    <property type="match status" value="1"/>
</dbReference>
<keyword evidence="4 7" id="KW-0808">Transferase</keyword>
<dbReference type="InterPro" id="IPR000780">
    <property type="entry name" value="CheR_MeTrfase"/>
</dbReference>
<dbReference type="AlphaFoldDB" id="A0A0S4N6I1"/>
<dbReference type="SUPFAM" id="SSF53335">
    <property type="entry name" value="S-adenosyl-L-methionine-dependent methyltransferases"/>
    <property type="match status" value="1"/>
</dbReference>
<dbReference type="Pfam" id="PF01739">
    <property type="entry name" value="CheR"/>
    <property type="match status" value="1"/>
</dbReference>
<dbReference type="EMBL" id="FAOO01000010">
    <property type="protein sequence ID" value="CUU06408.1"/>
    <property type="molecule type" value="Genomic_DNA"/>
</dbReference>
<dbReference type="Gene3D" id="3.40.50.150">
    <property type="entry name" value="Vaccinia Virus protein VP39"/>
    <property type="match status" value="1"/>
</dbReference>
<dbReference type="GO" id="GO:0032259">
    <property type="term" value="P:methylation"/>
    <property type="evidence" value="ECO:0007669"/>
    <property type="project" value="UniProtKB-KW"/>
</dbReference>
<dbReference type="InterPro" id="IPR050903">
    <property type="entry name" value="Bact_Chemotaxis_MeTrfase"/>
</dbReference>
<dbReference type="InterPro" id="IPR026024">
    <property type="entry name" value="Chemotaxis_MeTrfase_CheR"/>
</dbReference>
<gene>
    <name evidence="7" type="ORF">JGI1_01504</name>
</gene>
<dbReference type="SMART" id="SM00138">
    <property type="entry name" value="MeTrc"/>
    <property type="match status" value="1"/>
</dbReference>
<dbReference type="CDD" id="cd02440">
    <property type="entry name" value="AdoMet_MTases"/>
    <property type="match status" value="1"/>
</dbReference>
<dbReference type="PIRSF" id="PIRSF000410">
    <property type="entry name" value="CheR"/>
    <property type="match status" value="1"/>
</dbReference>
<dbReference type="Proteomes" id="UP000320623">
    <property type="component" value="Unassembled WGS sequence"/>
</dbReference>
<protein>
    <recommendedName>
        <fullName evidence="2">protein-glutamate O-methyltransferase</fullName>
        <ecNumber evidence="2">2.1.1.80</ecNumber>
    </recommendedName>
</protein>
<dbReference type="RefSeq" id="WP_140945247.1">
    <property type="nucleotide sequence ID" value="NZ_FAOO01000010.1"/>
</dbReference>
<dbReference type="InterPro" id="IPR022641">
    <property type="entry name" value="CheR_N"/>
</dbReference>
<dbReference type="InterPro" id="IPR036804">
    <property type="entry name" value="CheR_N_sf"/>
</dbReference>
<keyword evidence="3 7" id="KW-0489">Methyltransferase</keyword>
<sequence>MRKLFVMTSQFTNRTSSSDVVLRDDEFFELRGFILRVSGIFFPDSKRYFIESRLKKRVEQLGLSSFREYIDFLRFSPYRGKELDILFGLITVNETYFFRDELQLKAIEENILPELINSKPRNGFRRLRIWSAGCSTGEEPYTIAMIFLEKIQPKFPDVVVEIIGTDINGSVLEVAKIGVYGNYSVRFVPENYLSRFFEIKGDKFYLRDEVKRLVRFERVNLVDKFQMLGMKGFDLVLLRNVLIYFDEGARREVVSLIYDSLNRGGYLMVGYSESLRNVTKAFKVVYFEKAVAYKKE</sequence>
<accession>A0A0S4N6I1</accession>
<organism evidence="7 8">
    <name type="scientific">Candidatus Thermokryptus mobilis</name>
    <dbReference type="NCBI Taxonomy" id="1643428"/>
    <lineage>
        <taxon>Bacteria</taxon>
        <taxon>Pseudomonadati</taxon>
        <taxon>Candidatus Kryptoniota</taxon>
        <taxon>Candidatus Thermokryptus</taxon>
    </lineage>
</organism>
<name>A0A0S4N6I1_9BACT</name>
<dbReference type="Gene3D" id="1.10.155.10">
    <property type="entry name" value="Chemotaxis receptor methyltransferase CheR, N-terminal domain"/>
    <property type="match status" value="1"/>
</dbReference>
<evidence type="ECO:0000256" key="3">
    <source>
        <dbReference type="ARBA" id="ARBA00022603"/>
    </source>
</evidence>
<feature type="domain" description="CheR-type methyltransferase" evidence="6">
    <location>
        <begin position="15"/>
        <end position="288"/>
    </location>
</feature>
<dbReference type="EC" id="2.1.1.80" evidence="2"/>
<dbReference type="PRINTS" id="PR00996">
    <property type="entry name" value="CHERMTFRASE"/>
</dbReference>